<protein>
    <submittedName>
        <fullName evidence="1">Uncharacterized protein</fullName>
    </submittedName>
</protein>
<evidence type="ECO:0000313" key="1">
    <source>
        <dbReference type="EMBL" id="RLG69928.1"/>
    </source>
</evidence>
<gene>
    <name evidence="1" type="ORF">DRO04_02640</name>
</gene>
<comment type="caution">
    <text evidence="1">The sequence shown here is derived from an EMBL/GenBank/DDBJ whole genome shotgun (WGS) entry which is preliminary data.</text>
</comment>
<accession>A0A497JJ93</accession>
<dbReference type="AlphaFoldDB" id="A0A497JJ93"/>
<organism evidence="1 2">
    <name type="scientific">Candidatus Iainarchaeum sp</name>
    <dbReference type="NCBI Taxonomy" id="3101447"/>
    <lineage>
        <taxon>Archaea</taxon>
        <taxon>Candidatus Iainarchaeota</taxon>
        <taxon>Candidatus Iainarchaeia</taxon>
        <taxon>Candidatus Iainarchaeales</taxon>
        <taxon>Candidatus Iainarchaeaceae</taxon>
        <taxon>Candidatus Iainarchaeum</taxon>
    </lineage>
</organism>
<name>A0A497JJ93_9ARCH</name>
<dbReference type="EMBL" id="QMWP01000096">
    <property type="protein sequence ID" value="RLG69928.1"/>
    <property type="molecule type" value="Genomic_DNA"/>
</dbReference>
<dbReference type="Proteomes" id="UP000278031">
    <property type="component" value="Unassembled WGS sequence"/>
</dbReference>
<evidence type="ECO:0000313" key="2">
    <source>
        <dbReference type="Proteomes" id="UP000278031"/>
    </source>
</evidence>
<proteinExistence type="predicted"/>
<sequence length="99" mass="11099">MSRIRIEIRNKVEGAERTKIYPHAKVRVKKNEWVVEIFEDGKRIGKAEIGGSEASVQKLIEKLILAYNPLPPKPPSLLAEEAIQHGSVEFPSPLAKEEA</sequence>
<reference evidence="1 2" key="1">
    <citation type="submission" date="2018-06" db="EMBL/GenBank/DDBJ databases">
        <title>Extensive metabolic versatility and redundancy in microbially diverse, dynamic hydrothermal sediments.</title>
        <authorList>
            <person name="Dombrowski N."/>
            <person name="Teske A."/>
            <person name="Baker B.J."/>
        </authorList>
    </citation>
    <scope>NUCLEOTIDE SEQUENCE [LARGE SCALE GENOMIC DNA]</scope>
    <source>
        <strain evidence="1">B51_G17</strain>
    </source>
</reference>